<dbReference type="WBParaSite" id="PSAMB.scaffold1760size28035.g14831.t1">
    <property type="protein sequence ID" value="PSAMB.scaffold1760size28035.g14831.t1"/>
    <property type="gene ID" value="PSAMB.scaffold1760size28035.g14831"/>
</dbReference>
<dbReference type="AlphaFoldDB" id="A0A914VB12"/>
<dbReference type="Proteomes" id="UP000887566">
    <property type="component" value="Unplaced"/>
</dbReference>
<evidence type="ECO:0000313" key="1">
    <source>
        <dbReference type="Proteomes" id="UP000887566"/>
    </source>
</evidence>
<keyword evidence="1" id="KW-1185">Reference proteome</keyword>
<accession>A0A914VB12</accession>
<organism evidence="1 2">
    <name type="scientific">Plectus sambesii</name>
    <dbReference type="NCBI Taxonomy" id="2011161"/>
    <lineage>
        <taxon>Eukaryota</taxon>
        <taxon>Metazoa</taxon>
        <taxon>Ecdysozoa</taxon>
        <taxon>Nematoda</taxon>
        <taxon>Chromadorea</taxon>
        <taxon>Plectida</taxon>
        <taxon>Plectina</taxon>
        <taxon>Plectoidea</taxon>
        <taxon>Plectidae</taxon>
        <taxon>Plectus</taxon>
    </lineage>
</organism>
<name>A0A914VB12_9BILA</name>
<reference evidence="2" key="1">
    <citation type="submission" date="2022-11" db="UniProtKB">
        <authorList>
            <consortium name="WormBaseParasite"/>
        </authorList>
    </citation>
    <scope>IDENTIFICATION</scope>
</reference>
<sequence>MRCHYEARSFQSSSFEFPETDGWYFLLQPKYGLRKHLAVSKVNMLTYYGSVDSGLQGSDDHSSNQVL</sequence>
<protein>
    <submittedName>
        <fullName evidence="2">Uncharacterized protein</fullName>
    </submittedName>
</protein>
<evidence type="ECO:0000313" key="2">
    <source>
        <dbReference type="WBParaSite" id="PSAMB.scaffold1760size28035.g14831.t1"/>
    </source>
</evidence>
<proteinExistence type="predicted"/>